<keyword evidence="3" id="KW-0804">Transcription</keyword>
<accession>A0A2P8EZT5</accession>
<dbReference type="InterPro" id="IPR018060">
    <property type="entry name" value="HTH_AraC"/>
</dbReference>
<dbReference type="EMBL" id="PYGI01000006">
    <property type="protein sequence ID" value="PSL14970.1"/>
    <property type="molecule type" value="Genomic_DNA"/>
</dbReference>
<dbReference type="OrthoDB" id="34150at2"/>
<reference evidence="5 6" key="1">
    <citation type="submission" date="2018-03" db="EMBL/GenBank/DDBJ databases">
        <title>Genomic Encyclopedia of Archaeal and Bacterial Type Strains, Phase II (KMG-II): from individual species to whole genera.</title>
        <authorList>
            <person name="Goeker M."/>
        </authorList>
    </citation>
    <scope>NUCLEOTIDE SEQUENCE [LARGE SCALE GENOMIC DNA]</scope>
    <source>
        <strain evidence="5 6">DSM 17586</strain>
    </source>
</reference>
<organism evidence="5 6">
    <name type="scientific">Marinobacterium halophilum</name>
    <dbReference type="NCBI Taxonomy" id="267374"/>
    <lineage>
        <taxon>Bacteria</taxon>
        <taxon>Pseudomonadati</taxon>
        <taxon>Pseudomonadota</taxon>
        <taxon>Gammaproteobacteria</taxon>
        <taxon>Oceanospirillales</taxon>
        <taxon>Oceanospirillaceae</taxon>
        <taxon>Marinobacterium</taxon>
    </lineage>
</organism>
<dbReference type="PANTHER" id="PTHR43436:SF2">
    <property type="entry name" value="ARAC_XYLS FAMILY TRANSCRIPTIONAL REGULATOR"/>
    <property type="match status" value="1"/>
</dbReference>
<dbReference type="InterPro" id="IPR009057">
    <property type="entry name" value="Homeodomain-like_sf"/>
</dbReference>
<feature type="domain" description="HTH araC/xylS-type" evidence="4">
    <location>
        <begin position="192"/>
        <end position="290"/>
    </location>
</feature>
<gene>
    <name evidence="5" type="ORF">CLV44_106150</name>
</gene>
<dbReference type="GO" id="GO:0043565">
    <property type="term" value="F:sequence-specific DNA binding"/>
    <property type="evidence" value="ECO:0007669"/>
    <property type="project" value="InterPro"/>
</dbReference>
<dbReference type="RefSeq" id="WP_106591182.1">
    <property type="nucleotide sequence ID" value="NZ_PYGI01000006.1"/>
</dbReference>
<dbReference type="PROSITE" id="PS00041">
    <property type="entry name" value="HTH_ARAC_FAMILY_1"/>
    <property type="match status" value="1"/>
</dbReference>
<dbReference type="Gene3D" id="1.10.10.60">
    <property type="entry name" value="Homeodomain-like"/>
    <property type="match status" value="2"/>
</dbReference>
<evidence type="ECO:0000256" key="1">
    <source>
        <dbReference type="ARBA" id="ARBA00023015"/>
    </source>
</evidence>
<dbReference type="Proteomes" id="UP000242133">
    <property type="component" value="Unassembled WGS sequence"/>
</dbReference>
<keyword evidence="6" id="KW-1185">Reference proteome</keyword>
<evidence type="ECO:0000256" key="2">
    <source>
        <dbReference type="ARBA" id="ARBA00023125"/>
    </source>
</evidence>
<protein>
    <submittedName>
        <fullName evidence="5">AraC-like DNA-binding protein</fullName>
    </submittedName>
</protein>
<dbReference type="PANTHER" id="PTHR43436">
    <property type="entry name" value="ARAC-FAMILY TRANSCRIPTIONAL REGULATOR"/>
    <property type="match status" value="1"/>
</dbReference>
<dbReference type="Pfam" id="PF12833">
    <property type="entry name" value="HTH_18"/>
    <property type="match status" value="1"/>
</dbReference>
<dbReference type="InterPro" id="IPR009594">
    <property type="entry name" value="Tscrpt_reg_HTH_AraC_N"/>
</dbReference>
<dbReference type="AlphaFoldDB" id="A0A2P8EZT5"/>
<dbReference type="Pfam" id="PF06719">
    <property type="entry name" value="AraC_N"/>
    <property type="match status" value="1"/>
</dbReference>
<keyword evidence="1" id="KW-0805">Transcription regulation</keyword>
<dbReference type="InterPro" id="IPR018062">
    <property type="entry name" value="HTH_AraC-typ_CS"/>
</dbReference>
<proteinExistence type="predicted"/>
<evidence type="ECO:0000259" key="4">
    <source>
        <dbReference type="PROSITE" id="PS01124"/>
    </source>
</evidence>
<evidence type="ECO:0000313" key="5">
    <source>
        <dbReference type="EMBL" id="PSL14970.1"/>
    </source>
</evidence>
<evidence type="ECO:0000313" key="6">
    <source>
        <dbReference type="Proteomes" id="UP000242133"/>
    </source>
</evidence>
<keyword evidence="2 5" id="KW-0238">DNA-binding</keyword>
<dbReference type="GO" id="GO:0003700">
    <property type="term" value="F:DNA-binding transcription factor activity"/>
    <property type="evidence" value="ECO:0007669"/>
    <property type="project" value="InterPro"/>
</dbReference>
<evidence type="ECO:0000256" key="3">
    <source>
        <dbReference type="ARBA" id="ARBA00023163"/>
    </source>
</evidence>
<dbReference type="SMART" id="SM00342">
    <property type="entry name" value="HTH_ARAC"/>
    <property type="match status" value="1"/>
</dbReference>
<name>A0A2P8EZT5_9GAMM</name>
<sequence>MTELAQALAPLALNEGYNPTRLPGVGVYKTSQALPREPMCYQQGIIIVAQGAKRVYLDEHVYDYNPNQYLVMTLPVPAECETRVTDGEPLLAMIIDINMDLLQPLVRLFDEHHRIPAEVDRIANHRSLYVGRVTEGFECSVLKLCQCLESPLSAAALGEGLIREILYLILGSAQATPLFALARHNTHLARMERVLKHIHGHYQDAFDVEQLAALANMSTSSFHRNFRQATGSSPVQYLKKLRLTRARELLQDSGIKVKQAAAQVGYESPTQFSREFKRYFGCSPQDSSGISPAA</sequence>
<comment type="caution">
    <text evidence="5">The sequence shown here is derived from an EMBL/GenBank/DDBJ whole genome shotgun (WGS) entry which is preliminary data.</text>
</comment>
<dbReference type="PROSITE" id="PS01124">
    <property type="entry name" value="HTH_ARAC_FAMILY_2"/>
    <property type="match status" value="1"/>
</dbReference>
<dbReference type="SUPFAM" id="SSF46689">
    <property type="entry name" value="Homeodomain-like"/>
    <property type="match status" value="2"/>
</dbReference>